<dbReference type="GO" id="GO:0070403">
    <property type="term" value="F:NAD+ binding"/>
    <property type="evidence" value="ECO:0007669"/>
    <property type="project" value="InterPro"/>
</dbReference>
<evidence type="ECO:0000259" key="8">
    <source>
        <dbReference type="Pfam" id="PF02737"/>
    </source>
</evidence>
<name>R4KKA1_9FIRM</name>
<keyword evidence="10" id="KW-1185">Reference proteome</keyword>
<keyword evidence="6" id="KW-0520">NAD</keyword>
<dbReference type="Pfam" id="PF02737">
    <property type="entry name" value="3HCDH_N"/>
    <property type="match status" value="1"/>
</dbReference>
<dbReference type="SUPFAM" id="SSF48179">
    <property type="entry name" value="6-phosphogluconate dehydrogenase C-terminal domain-like"/>
    <property type="match status" value="1"/>
</dbReference>
<evidence type="ECO:0000259" key="7">
    <source>
        <dbReference type="Pfam" id="PF00725"/>
    </source>
</evidence>
<evidence type="ECO:0000256" key="4">
    <source>
        <dbReference type="ARBA" id="ARBA00067747"/>
    </source>
</evidence>
<gene>
    <name evidence="9" type="ORF">Desgi_0474</name>
</gene>
<dbReference type="PIRSF" id="PIRSF000105">
    <property type="entry name" value="HCDH"/>
    <property type="match status" value="1"/>
</dbReference>
<dbReference type="PANTHER" id="PTHR48075:SF5">
    <property type="entry name" value="3-HYDROXYBUTYRYL-COA DEHYDROGENASE"/>
    <property type="match status" value="1"/>
</dbReference>
<dbReference type="InterPro" id="IPR006176">
    <property type="entry name" value="3-OHacyl-CoA_DH_NAD-bd"/>
</dbReference>
<feature type="site" description="Important for catalytic activity" evidence="5">
    <location>
        <position position="140"/>
    </location>
</feature>
<evidence type="ECO:0000256" key="2">
    <source>
        <dbReference type="ARBA" id="ARBA00009463"/>
    </source>
</evidence>
<dbReference type="OrthoDB" id="9815331at2"/>
<feature type="domain" description="3-hydroxyacyl-CoA dehydrogenase C-terminal" evidence="7">
    <location>
        <begin position="186"/>
        <end position="282"/>
    </location>
</feature>
<feature type="binding site" evidence="6">
    <location>
        <begin position="10"/>
        <end position="15"/>
    </location>
    <ligand>
        <name>NAD(+)</name>
        <dbReference type="ChEBI" id="CHEBI:57540"/>
    </ligand>
</feature>
<reference evidence="9 10" key="1">
    <citation type="submission" date="2012-01" db="EMBL/GenBank/DDBJ databases">
        <title>Complete sequence of Desulfotomaculum gibsoniae DSM 7213.</title>
        <authorList>
            <consortium name="US DOE Joint Genome Institute"/>
            <person name="Lucas S."/>
            <person name="Han J."/>
            <person name="Lapidus A."/>
            <person name="Cheng J.-F."/>
            <person name="Goodwin L."/>
            <person name="Pitluck S."/>
            <person name="Peters L."/>
            <person name="Ovchinnikova G."/>
            <person name="Teshima H."/>
            <person name="Detter J.C."/>
            <person name="Han C."/>
            <person name="Tapia R."/>
            <person name="Land M."/>
            <person name="Hauser L."/>
            <person name="Kyrpides N."/>
            <person name="Ivanova N."/>
            <person name="Pagani I."/>
            <person name="Parshina S."/>
            <person name="Plugge C."/>
            <person name="Muyzer G."/>
            <person name="Kuever J."/>
            <person name="Ivanova A."/>
            <person name="Nazina T."/>
            <person name="Klenk H.-P."/>
            <person name="Brambilla E."/>
            <person name="Spring S."/>
            <person name="Stams A.F."/>
            <person name="Woyke T."/>
        </authorList>
    </citation>
    <scope>NUCLEOTIDE SEQUENCE [LARGE SCALE GENOMIC DNA]</scope>
    <source>
        <strain evidence="9 10">DSM 7213</strain>
    </source>
</reference>
<evidence type="ECO:0000313" key="10">
    <source>
        <dbReference type="Proteomes" id="UP000013520"/>
    </source>
</evidence>
<dbReference type="InterPro" id="IPR036291">
    <property type="entry name" value="NAD(P)-bd_dom_sf"/>
</dbReference>
<comment type="pathway">
    <text evidence="1">Lipid metabolism; butanoate metabolism.</text>
</comment>
<feature type="domain" description="3-hydroxyacyl-CoA dehydrogenase NAD binding" evidence="8">
    <location>
        <begin position="6"/>
        <end position="184"/>
    </location>
</feature>
<dbReference type="InterPro" id="IPR013328">
    <property type="entry name" value="6PGD_dom2"/>
</dbReference>
<dbReference type="InterPro" id="IPR022694">
    <property type="entry name" value="3-OHacyl-CoA_DH"/>
</dbReference>
<feature type="binding site" evidence="6">
    <location>
        <position position="119"/>
    </location>
    <ligand>
        <name>NAD(+)</name>
        <dbReference type="ChEBI" id="CHEBI:57540"/>
    </ligand>
</feature>
<proteinExistence type="inferred from homology"/>
<dbReference type="InterPro" id="IPR006108">
    <property type="entry name" value="3HC_DH_C"/>
</dbReference>
<dbReference type="EMBL" id="CP003273">
    <property type="protein sequence ID" value="AGL00046.1"/>
    <property type="molecule type" value="Genomic_DNA"/>
</dbReference>
<keyword evidence="3" id="KW-0560">Oxidoreductase</keyword>
<sequence>MEIKSVLVVGAGQMGSGIAQVCVQGGCQVFFYDSNPDAMKKGVAIIDKFLTSSMNKGKYTPEQKQAMMDNIKLIANYEEAKEADLVIEAVVENMAAKQQVHAELDAVMKPEAILSSCTSALPISEMGSVTKRQNKFIGIHFHNPVPVMKIVELIRGLETDDETYQISDKFVRKLNKTPVVVKDVPGFITNRVKIPELVEAIRALSEGIATAEDIDTAFREGFNYPFGPLQLCDFIGLDTLLHIMDDLYANYADTRYFAPPLLRKKVALGHLGRKTGRGIYDYSAK</sequence>
<dbReference type="Pfam" id="PF00725">
    <property type="entry name" value="3HCDH"/>
    <property type="match status" value="1"/>
</dbReference>
<dbReference type="GO" id="GO:0006631">
    <property type="term" value="P:fatty acid metabolic process"/>
    <property type="evidence" value="ECO:0007669"/>
    <property type="project" value="InterPro"/>
</dbReference>
<feature type="binding site" evidence="6">
    <location>
        <position position="143"/>
    </location>
    <ligand>
        <name>NAD(+)</name>
        <dbReference type="ChEBI" id="CHEBI:57540"/>
    </ligand>
</feature>
<protein>
    <recommendedName>
        <fullName evidence="4">3-hydroxybutyryl-CoA dehydrogenase</fullName>
    </recommendedName>
</protein>
<dbReference type="KEGG" id="dgi:Desgi_0474"/>
<evidence type="ECO:0000313" key="9">
    <source>
        <dbReference type="EMBL" id="AGL00046.1"/>
    </source>
</evidence>
<organism evidence="9 10">
    <name type="scientific">Desulfoscipio gibsoniae DSM 7213</name>
    <dbReference type="NCBI Taxonomy" id="767817"/>
    <lineage>
        <taxon>Bacteria</taxon>
        <taxon>Bacillati</taxon>
        <taxon>Bacillota</taxon>
        <taxon>Clostridia</taxon>
        <taxon>Eubacteriales</taxon>
        <taxon>Desulfallaceae</taxon>
        <taxon>Desulfoscipio</taxon>
    </lineage>
</organism>
<dbReference type="GO" id="GO:0016616">
    <property type="term" value="F:oxidoreductase activity, acting on the CH-OH group of donors, NAD or NADP as acceptor"/>
    <property type="evidence" value="ECO:0007669"/>
    <property type="project" value="InterPro"/>
</dbReference>
<dbReference type="AlphaFoldDB" id="R4KKA1"/>
<dbReference type="Gene3D" id="1.10.1040.10">
    <property type="entry name" value="N-(1-d-carboxylethyl)-l-norvaline Dehydrogenase, domain 2"/>
    <property type="match status" value="1"/>
</dbReference>
<accession>R4KKA1</accession>
<feature type="binding site" evidence="6">
    <location>
        <position position="92"/>
    </location>
    <ligand>
        <name>NAD(+)</name>
        <dbReference type="ChEBI" id="CHEBI:57540"/>
    </ligand>
</feature>
<comment type="similarity">
    <text evidence="2">Belongs to the 3-hydroxyacyl-CoA dehydrogenase family.</text>
</comment>
<feature type="binding site" evidence="6">
    <location>
        <position position="97"/>
    </location>
    <ligand>
        <name>NAD(+)</name>
        <dbReference type="ChEBI" id="CHEBI:57540"/>
    </ligand>
</feature>
<evidence type="ECO:0000256" key="1">
    <source>
        <dbReference type="ARBA" id="ARBA00005086"/>
    </source>
</evidence>
<evidence type="ECO:0000256" key="3">
    <source>
        <dbReference type="ARBA" id="ARBA00023002"/>
    </source>
</evidence>
<dbReference type="HOGENOM" id="CLU_009834_2_0_9"/>
<feature type="binding site" evidence="6">
    <location>
        <position position="274"/>
    </location>
    <ligand>
        <name>NAD(+)</name>
        <dbReference type="ChEBI" id="CHEBI:57540"/>
    </ligand>
</feature>
<dbReference type="FunFam" id="3.40.50.720:FF:000009">
    <property type="entry name" value="Fatty oxidation complex, alpha subunit"/>
    <property type="match status" value="1"/>
</dbReference>
<dbReference type="Proteomes" id="UP000013520">
    <property type="component" value="Chromosome"/>
</dbReference>
<evidence type="ECO:0000256" key="6">
    <source>
        <dbReference type="PIRSR" id="PIRSR000105-2"/>
    </source>
</evidence>
<dbReference type="InterPro" id="IPR008927">
    <property type="entry name" value="6-PGluconate_DH-like_C_sf"/>
</dbReference>
<dbReference type="STRING" id="767817.Desgi_0474"/>
<evidence type="ECO:0000256" key="5">
    <source>
        <dbReference type="PIRSR" id="PIRSR000105-1"/>
    </source>
</evidence>
<dbReference type="PANTHER" id="PTHR48075">
    <property type="entry name" value="3-HYDROXYACYL-COA DEHYDROGENASE FAMILY PROTEIN"/>
    <property type="match status" value="1"/>
</dbReference>
<dbReference type="SUPFAM" id="SSF51735">
    <property type="entry name" value="NAD(P)-binding Rossmann-fold domains"/>
    <property type="match status" value="1"/>
</dbReference>
<dbReference type="Gene3D" id="3.40.50.720">
    <property type="entry name" value="NAD(P)-binding Rossmann-like Domain"/>
    <property type="match status" value="1"/>
</dbReference>
<dbReference type="eggNOG" id="COG1250">
    <property type="taxonomic scope" value="Bacteria"/>
</dbReference>
<feature type="binding site" evidence="6">
    <location>
        <position position="33"/>
    </location>
    <ligand>
        <name>NAD(+)</name>
        <dbReference type="ChEBI" id="CHEBI:57540"/>
    </ligand>
</feature>